<evidence type="ECO:0000313" key="1">
    <source>
        <dbReference type="EMBL" id="RBP10688.1"/>
    </source>
</evidence>
<sequence length="100" mass="11481">MEEHFKGVVDWVGENYPAYKGWRMRSFAWEYDIASSVQEIVNAADDAVERGDDVHRSDFEGIVEKVIPPEGYAYITFQKDNTRVGINVPCHVFQKQTQPA</sequence>
<gene>
    <name evidence="1" type="ORF">DFP87_12551</name>
</gene>
<proteinExistence type="predicted"/>
<dbReference type="GeneID" id="99734318"/>
<protein>
    <submittedName>
        <fullName evidence="1">Uncharacterized protein</fullName>
    </submittedName>
</protein>
<dbReference type="EMBL" id="QNRM01000025">
    <property type="protein sequence ID" value="RBP10688.1"/>
    <property type="molecule type" value="Genomic_DNA"/>
</dbReference>
<keyword evidence="2" id="KW-1185">Reference proteome</keyword>
<accession>A0ABX9FWI4</accession>
<organism evidence="1 2">
    <name type="scientific">Achromobacter marplatensis</name>
    <dbReference type="NCBI Taxonomy" id="470868"/>
    <lineage>
        <taxon>Bacteria</taxon>
        <taxon>Pseudomonadati</taxon>
        <taxon>Pseudomonadota</taxon>
        <taxon>Betaproteobacteria</taxon>
        <taxon>Burkholderiales</taxon>
        <taxon>Alcaligenaceae</taxon>
        <taxon>Achromobacter</taxon>
    </lineage>
</organism>
<dbReference type="RefSeq" id="WP_088591516.1">
    <property type="nucleotide sequence ID" value="NZ_CADIJU010000031.1"/>
</dbReference>
<dbReference type="Proteomes" id="UP000252124">
    <property type="component" value="Unassembled WGS sequence"/>
</dbReference>
<evidence type="ECO:0000313" key="2">
    <source>
        <dbReference type="Proteomes" id="UP000252124"/>
    </source>
</evidence>
<comment type="caution">
    <text evidence="1">The sequence shown here is derived from an EMBL/GenBank/DDBJ whole genome shotgun (WGS) entry which is preliminary data.</text>
</comment>
<reference evidence="1 2" key="1">
    <citation type="submission" date="2018-06" db="EMBL/GenBank/DDBJ databases">
        <title>Genomic Encyclopedia of Type Strains, Phase III (KMG-III): the genomes of soil and plant-associated and newly described type strains.</title>
        <authorList>
            <person name="Whitman W."/>
        </authorList>
    </citation>
    <scope>NUCLEOTIDE SEQUENCE [LARGE SCALE GENOMIC DNA]</scope>
    <source>
        <strain evidence="1 2">CECT 7342</strain>
    </source>
</reference>
<name>A0ABX9FWI4_9BURK</name>